<reference evidence="1" key="1">
    <citation type="submission" date="2021-08" db="EMBL/GenBank/DDBJ databases">
        <title>The first chromosome-level gecko genome reveals the dynamic sex chromosomes of Neotropical dwarf geckos (Sphaerodactylidae: Sphaerodactylus).</title>
        <authorList>
            <person name="Pinto B.J."/>
            <person name="Keating S.E."/>
            <person name="Gamble T."/>
        </authorList>
    </citation>
    <scope>NUCLEOTIDE SEQUENCE</scope>
    <source>
        <strain evidence="1">TG3544</strain>
    </source>
</reference>
<dbReference type="Proteomes" id="UP000827872">
    <property type="component" value="Linkage Group LG02"/>
</dbReference>
<accession>A0ACB8G1R3</accession>
<comment type="caution">
    <text evidence="1">The sequence shown here is derived from an EMBL/GenBank/DDBJ whole genome shotgun (WGS) entry which is preliminary data.</text>
</comment>
<organism evidence="1 2">
    <name type="scientific">Sphaerodactylus townsendi</name>
    <dbReference type="NCBI Taxonomy" id="933632"/>
    <lineage>
        <taxon>Eukaryota</taxon>
        <taxon>Metazoa</taxon>
        <taxon>Chordata</taxon>
        <taxon>Craniata</taxon>
        <taxon>Vertebrata</taxon>
        <taxon>Euteleostomi</taxon>
        <taxon>Lepidosauria</taxon>
        <taxon>Squamata</taxon>
        <taxon>Bifurcata</taxon>
        <taxon>Gekkota</taxon>
        <taxon>Sphaerodactylidae</taxon>
        <taxon>Sphaerodactylus</taxon>
    </lineage>
</organism>
<evidence type="ECO:0000313" key="1">
    <source>
        <dbReference type="EMBL" id="KAH8013461.1"/>
    </source>
</evidence>
<sequence length="80" mass="8971">MRTSADPATRTVCRVRVLEGKQATRLLWAARQPISSVSRALVAILRAWGHTFGTWRYCSSAQRTPHVIMIMCPNSEMIVA</sequence>
<protein>
    <submittedName>
        <fullName evidence="1">Uncharacterized protein</fullName>
    </submittedName>
</protein>
<evidence type="ECO:0000313" key="2">
    <source>
        <dbReference type="Proteomes" id="UP000827872"/>
    </source>
</evidence>
<name>A0ACB8G1R3_9SAUR</name>
<dbReference type="EMBL" id="CM037615">
    <property type="protein sequence ID" value="KAH8013461.1"/>
    <property type="molecule type" value="Genomic_DNA"/>
</dbReference>
<gene>
    <name evidence="1" type="ORF">K3G42_019326</name>
</gene>
<proteinExistence type="predicted"/>
<keyword evidence="2" id="KW-1185">Reference proteome</keyword>